<dbReference type="InterPro" id="IPR011006">
    <property type="entry name" value="CheY-like_superfamily"/>
</dbReference>
<feature type="modified residue" description="4-aspartylphosphate" evidence="17">
    <location>
        <position position="707"/>
    </location>
</feature>
<dbReference type="FunFam" id="3.30.565.10:FF:000010">
    <property type="entry name" value="Sensor histidine kinase RcsC"/>
    <property type="match status" value="1"/>
</dbReference>
<dbReference type="CDD" id="cd17546">
    <property type="entry name" value="REC_hyHK_CKI1_RcsC-like"/>
    <property type="match status" value="1"/>
</dbReference>
<feature type="modified residue" description="Phosphohistidine" evidence="16">
    <location>
        <position position="841"/>
    </location>
</feature>
<keyword evidence="18" id="KW-0175">Coiled coil</keyword>
<dbReference type="AlphaFoldDB" id="A0A244CUV1"/>
<keyword evidence="6" id="KW-0808">Transferase</keyword>
<dbReference type="PANTHER" id="PTHR45339:SF1">
    <property type="entry name" value="HYBRID SIGNAL TRANSDUCTION HISTIDINE KINASE J"/>
    <property type="match status" value="1"/>
</dbReference>
<dbReference type="FunFam" id="1.10.287.130:FF:000002">
    <property type="entry name" value="Two-component osmosensing histidine kinase"/>
    <property type="match status" value="1"/>
</dbReference>
<evidence type="ECO:0000256" key="9">
    <source>
        <dbReference type="ARBA" id="ARBA00022777"/>
    </source>
</evidence>
<dbReference type="PRINTS" id="PR00344">
    <property type="entry name" value="BCTRLSENSOR"/>
</dbReference>
<evidence type="ECO:0000256" key="18">
    <source>
        <dbReference type="SAM" id="Coils"/>
    </source>
</evidence>
<feature type="domain" description="HPt" evidence="22">
    <location>
        <begin position="802"/>
        <end position="901"/>
    </location>
</feature>
<dbReference type="Gene3D" id="3.30.565.10">
    <property type="entry name" value="Histidine kinase-like ATPase, C-terminal domain"/>
    <property type="match status" value="1"/>
</dbReference>
<dbReference type="SMART" id="SM00387">
    <property type="entry name" value="HATPase_c"/>
    <property type="match status" value="1"/>
</dbReference>
<evidence type="ECO:0000256" key="12">
    <source>
        <dbReference type="ARBA" id="ARBA00023012"/>
    </source>
</evidence>
<comment type="subunit">
    <text evidence="14">At low DSF concentrations, interacts with RpfF.</text>
</comment>
<keyword evidence="8" id="KW-0547">Nucleotide-binding</keyword>
<dbReference type="SUPFAM" id="SSF47226">
    <property type="entry name" value="Histidine-containing phosphotransfer domain, HPT domain"/>
    <property type="match status" value="1"/>
</dbReference>
<dbReference type="SMART" id="SM00388">
    <property type="entry name" value="HisKA"/>
    <property type="match status" value="1"/>
</dbReference>
<dbReference type="SUPFAM" id="SSF52172">
    <property type="entry name" value="CheY-like"/>
    <property type="match status" value="1"/>
</dbReference>
<proteinExistence type="predicted"/>
<gene>
    <name evidence="23" type="ORF">B1199_02785</name>
</gene>
<evidence type="ECO:0000256" key="19">
    <source>
        <dbReference type="SAM" id="Phobius"/>
    </source>
</evidence>
<dbReference type="GO" id="GO:0000155">
    <property type="term" value="F:phosphorelay sensor kinase activity"/>
    <property type="evidence" value="ECO:0007669"/>
    <property type="project" value="InterPro"/>
</dbReference>
<comment type="caution">
    <text evidence="23">The sequence shown here is derived from an EMBL/GenBank/DDBJ whole genome shotgun (WGS) entry which is preliminary data.</text>
</comment>
<comment type="catalytic activity">
    <reaction evidence="1">
        <text>ATP + protein L-histidine = ADP + protein N-phospho-L-histidine.</text>
        <dbReference type="EC" id="2.7.13.3"/>
    </reaction>
</comment>
<feature type="domain" description="Response regulatory" evidence="21">
    <location>
        <begin position="658"/>
        <end position="779"/>
    </location>
</feature>
<evidence type="ECO:0000259" key="21">
    <source>
        <dbReference type="PROSITE" id="PS50110"/>
    </source>
</evidence>
<dbReference type="RefSeq" id="WP_086742609.1">
    <property type="nucleotide sequence ID" value="NZ_MWPV01000001.1"/>
</dbReference>
<dbReference type="OrthoDB" id="9810730at2"/>
<dbReference type="Pfam" id="PF00072">
    <property type="entry name" value="Response_reg"/>
    <property type="match status" value="1"/>
</dbReference>
<feature type="domain" description="Histidine kinase" evidence="20">
    <location>
        <begin position="276"/>
        <end position="502"/>
    </location>
</feature>
<dbReference type="Gene3D" id="3.40.50.2300">
    <property type="match status" value="1"/>
</dbReference>
<keyword evidence="7 19" id="KW-0812">Transmembrane</keyword>
<dbReference type="InterPro" id="IPR003661">
    <property type="entry name" value="HisK_dim/P_dom"/>
</dbReference>
<dbReference type="Pfam" id="PF02518">
    <property type="entry name" value="HATPase_c"/>
    <property type="match status" value="1"/>
</dbReference>
<dbReference type="SUPFAM" id="SSF55874">
    <property type="entry name" value="ATPase domain of HSP90 chaperone/DNA topoisomerase II/histidine kinase"/>
    <property type="match status" value="1"/>
</dbReference>
<dbReference type="SUPFAM" id="SSF47384">
    <property type="entry name" value="Homodimeric domain of signal transducing histidine kinase"/>
    <property type="match status" value="1"/>
</dbReference>
<dbReference type="InterPro" id="IPR008207">
    <property type="entry name" value="Sig_transdc_His_kin_Hpt_dom"/>
</dbReference>
<evidence type="ECO:0000259" key="20">
    <source>
        <dbReference type="PROSITE" id="PS50109"/>
    </source>
</evidence>
<dbReference type="InterPro" id="IPR005467">
    <property type="entry name" value="His_kinase_dom"/>
</dbReference>
<evidence type="ECO:0000256" key="11">
    <source>
        <dbReference type="ARBA" id="ARBA00022989"/>
    </source>
</evidence>
<evidence type="ECO:0000256" key="7">
    <source>
        <dbReference type="ARBA" id="ARBA00022692"/>
    </source>
</evidence>
<keyword evidence="11 19" id="KW-1133">Transmembrane helix</keyword>
<evidence type="ECO:0000256" key="8">
    <source>
        <dbReference type="ARBA" id="ARBA00022741"/>
    </source>
</evidence>
<dbReference type="Gene3D" id="1.10.287.130">
    <property type="match status" value="1"/>
</dbReference>
<dbReference type="Pfam" id="PF00512">
    <property type="entry name" value="HisKA"/>
    <property type="match status" value="1"/>
</dbReference>
<feature type="transmembrane region" description="Helical" evidence="19">
    <location>
        <begin position="149"/>
        <end position="170"/>
    </location>
</feature>
<dbReference type="Gene3D" id="1.20.120.160">
    <property type="entry name" value="HPT domain"/>
    <property type="match status" value="1"/>
</dbReference>
<keyword evidence="13 19" id="KW-0472">Membrane</keyword>
<evidence type="ECO:0000256" key="3">
    <source>
        <dbReference type="ARBA" id="ARBA00012438"/>
    </source>
</evidence>
<evidence type="ECO:0000256" key="4">
    <source>
        <dbReference type="ARBA" id="ARBA00022475"/>
    </source>
</evidence>
<dbReference type="EMBL" id="MWPV01000001">
    <property type="protein sequence ID" value="OUL59216.1"/>
    <property type="molecule type" value="Genomic_DNA"/>
</dbReference>
<evidence type="ECO:0000313" key="23">
    <source>
        <dbReference type="EMBL" id="OUL59216.1"/>
    </source>
</evidence>
<dbReference type="PROSITE" id="PS50109">
    <property type="entry name" value="HIS_KIN"/>
    <property type="match status" value="1"/>
</dbReference>
<dbReference type="InterPro" id="IPR036890">
    <property type="entry name" value="HATPase_C_sf"/>
</dbReference>
<feature type="transmembrane region" description="Helical" evidence="19">
    <location>
        <begin position="12"/>
        <end position="30"/>
    </location>
</feature>
<evidence type="ECO:0000313" key="24">
    <source>
        <dbReference type="Proteomes" id="UP000194841"/>
    </source>
</evidence>
<evidence type="ECO:0000256" key="5">
    <source>
        <dbReference type="ARBA" id="ARBA00022553"/>
    </source>
</evidence>
<keyword evidence="10" id="KW-0067">ATP-binding</keyword>
<dbReference type="Proteomes" id="UP000194841">
    <property type="component" value="Unassembled WGS sequence"/>
</dbReference>
<evidence type="ECO:0000256" key="13">
    <source>
        <dbReference type="ARBA" id="ARBA00023136"/>
    </source>
</evidence>
<dbReference type="GO" id="GO:0005886">
    <property type="term" value="C:plasma membrane"/>
    <property type="evidence" value="ECO:0007669"/>
    <property type="project" value="UniProtKB-SubCell"/>
</dbReference>
<dbReference type="CDD" id="cd16922">
    <property type="entry name" value="HATPase_EvgS-ArcB-TorS-like"/>
    <property type="match status" value="1"/>
</dbReference>
<dbReference type="PANTHER" id="PTHR45339">
    <property type="entry name" value="HYBRID SIGNAL TRANSDUCTION HISTIDINE KINASE J"/>
    <property type="match status" value="1"/>
</dbReference>
<dbReference type="SMART" id="SM00448">
    <property type="entry name" value="REC"/>
    <property type="match status" value="1"/>
</dbReference>
<dbReference type="PROSITE" id="PS50110">
    <property type="entry name" value="RESPONSE_REGULATORY"/>
    <property type="match status" value="1"/>
</dbReference>
<evidence type="ECO:0000256" key="1">
    <source>
        <dbReference type="ARBA" id="ARBA00000085"/>
    </source>
</evidence>
<evidence type="ECO:0000259" key="22">
    <source>
        <dbReference type="PROSITE" id="PS50894"/>
    </source>
</evidence>
<dbReference type="EC" id="2.7.13.3" evidence="3"/>
<dbReference type="InterPro" id="IPR036097">
    <property type="entry name" value="HisK_dim/P_sf"/>
</dbReference>
<dbReference type="InterPro" id="IPR004358">
    <property type="entry name" value="Sig_transdc_His_kin-like_C"/>
</dbReference>
<dbReference type="GO" id="GO:0005524">
    <property type="term" value="F:ATP binding"/>
    <property type="evidence" value="ECO:0007669"/>
    <property type="project" value="UniProtKB-KW"/>
</dbReference>
<dbReference type="CDD" id="cd00082">
    <property type="entry name" value="HisKA"/>
    <property type="match status" value="1"/>
</dbReference>
<evidence type="ECO:0000256" key="15">
    <source>
        <dbReference type="ARBA" id="ARBA00068150"/>
    </source>
</evidence>
<name>A0A244CUV1_PSEDV</name>
<dbReference type="InterPro" id="IPR003594">
    <property type="entry name" value="HATPase_dom"/>
</dbReference>
<accession>A0A244CUV1</accession>
<evidence type="ECO:0000256" key="10">
    <source>
        <dbReference type="ARBA" id="ARBA00022840"/>
    </source>
</evidence>
<sequence length="903" mass="101558">MNNSTLFPIKGLHSILLLALLVVIFSAGYTSSLLPTSSQSIDENQLVEIANKIDRPLADSINLFGFNTAIQILFSAKAINPELELHLYRKTKSGELQLVSQTVKKAMTPSFTNKVSDNSDFLSIEHLLEVNGAVTGVLIIELRKSAVNYVPFFVFVAITAVIALLAWFYVPIFVGKRIQVNSQKLADELILITEKKDYHLSVSTDIGLGLKSLASLINNLLLSVKENEDLHIKAEEQLQNLQANLERQVINRTQELEKAILSAEQANETKTTFLATMSHEIRTPMNGIIGTIDLLRHTELSGAQFRLSSIIRDSAFSLLGILDDILDFSKIEAGKLHIDYVSFSVPQIVEEVSRVMSSIAHKNNLELNLFIDPNIPQGLLGDPVRVRQVLYNLCSNAIKFTRSTEDQVGTVSIEVLLAQKNHDFNTVDFRISDNGRGMSKVQLARIFQPFSQAEDSITREFGGTGLGLSICKSLTELMYGQIKVSSEIGIGSEFCISIPFTLGDNATIEHKQRLKGKKIALYSPEKAQKDYVKRYLDFLGAQVFEYQQIDAEQKWQNTEGLVWLINGMYDMEEVNKQLRRLSYLLEENQQQVIVLSKLSEAKLTCKNVFYLNALPLCKSSLFNSLFIAFGLHQPKTIQSKKSFNQYQSVESARLSNQLILLVEDNLMNQQVITDQLHLLGYGVEVANDGEQGLQMWREGSYSLILTDLHMPKMSGYDLTKAIRDEGPDRTDLESESIIIAITANALKGEREKCLSHGMNDYITKPVELNVLEKVISHWLPIESEKVVQPIDLERLTSYIGEDSSQHTHFLNMFIEHGNTMVQQLKSAVINDEFEELESAAHQLKSTAQTIGAFKLANSAQNLESECAKQNKDHQVVEHLRDDIEQHFFEAKQYIVQLIEQNKV</sequence>
<evidence type="ECO:0000256" key="14">
    <source>
        <dbReference type="ARBA" id="ARBA00064003"/>
    </source>
</evidence>
<protein>
    <recommendedName>
        <fullName evidence="15">Sensory/regulatory protein RpfC</fullName>
        <ecNumber evidence="3">2.7.13.3</ecNumber>
    </recommendedName>
</protein>
<feature type="coiled-coil region" evidence="18">
    <location>
        <begin position="224"/>
        <end position="258"/>
    </location>
</feature>
<keyword evidence="5 17" id="KW-0597">Phosphoprotein</keyword>
<evidence type="ECO:0000256" key="6">
    <source>
        <dbReference type="ARBA" id="ARBA00022679"/>
    </source>
</evidence>
<evidence type="ECO:0000256" key="16">
    <source>
        <dbReference type="PROSITE-ProRule" id="PRU00110"/>
    </source>
</evidence>
<reference evidence="23 24" key="1">
    <citation type="submission" date="2017-02" db="EMBL/GenBank/DDBJ databases">
        <title>Pseudoalteromonas ulvae TC14 Genome.</title>
        <authorList>
            <person name="Molmeret M."/>
        </authorList>
    </citation>
    <scope>NUCLEOTIDE SEQUENCE [LARGE SCALE GENOMIC DNA]</scope>
    <source>
        <strain evidence="23">TC14</strain>
    </source>
</reference>
<keyword evidence="12" id="KW-0902">Two-component regulatory system</keyword>
<evidence type="ECO:0000256" key="17">
    <source>
        <dbReference type="PROSITE-ProRule" id="PRU00169"/>
    </source>
</evidence>
<dbReference type="InterPro" id="IPR036641">
    <property type="entry name" value="HPT_dom_sf"/>
</dbReference>
<dbReference type="InterPro" id="IPR001789">
    <property type="entry name" value="Sig_transdc_resp-reg_receiver"/>
</dbReference>
<keyword evidence="4" id="KW-1003">Cell membrane</keyword>
<evidence type="ECO:0000256" key="2">
    <source>
        <dbReference type="ARBA" id="ARBA00004651"/>
    </source>
</evidence>
<organism evidence="23 24">
    <name type="scientific">Pseudoalteromonas ulvae</name>
    <dbReference type="NCBI Taxonomy" id="107327"/>
    <lineage>
        <taxon>Bacteria</taxon>
        <taxon>Pseudomonadati</taxon>
        <taxon>Pseudomonadota</taxon>
        <taxon>Gammaproteobacteria</taxon>
        <taxon>Alteromonadales</taxon>
        <taxon>Pseudoalteromonadaceae</taxon>
        <taxon>Pseudoalteromonas</taxon>
    </lineage>
</organism>
<comment type="subcellular location">
    <subcellularLocation>
        <location evidence="2">Cell membrane</location>
        <topology evidence="2">Multi-pass membrane protein</topology>
    </subcellularLocation>
</comment>
<keyword evidence="9 23" id="KW-0418">Kinase</keyword>
<keyword evidence="24" id="KW-1185">Reference proteome</keyword>
<dbReference type="Pfam" id="PF01627">
    <property type="entry name" value="Hpt"/>
    <property type="match status" value="1"/>
</dbReference>
<dbReference type="PROSITE" id="PS50894">
    <property type="entry name" value="HPT"/>
    <property type="match status" value="1"/>
</dbReference>